<dbReference type="EMBL" id="JAGFNK010000252">
    <property type="protein sequence ID" value="KAI9455376.1"/>
    <property type="molecule type" value="Genomic_DNA"/>
</dbReference>
<name>A0ACC0U010_9AGAM</name>
<sequence>MSPSRPPTRYFLPTGTGPPFFFFFFFLCGARYRPAARIRYGSVVRRRSPCLRTPSIRFCFVRPRPPRQDGRRTRAGLRGLEYCTAAALTRMAMTWIHRWDLLLILLVPSVAWASRSSFMFMMIFFAAGGLPSLQGRRSCTS</sequence>
<evidence type="ECO:0000313" key="1">
    <source>
        <dbReference type="EMBL" id="KAI9455376.1"/>
    </source>
</evidence>
<dbReference type="Proteomes" id="UP001207468">
    <property type="component" value="Unassembled WGS sequence"/>
</dbReference>
<proteinExistence type="predicted"/>
<reference evidence="1" key="1">
    <citation type="submission" date="2021-03" db="EMBL/GenBank/DDBJ databases">
        <title>Evolutionary priming and transition to the ectomycorrhizal habit in an iconic lineage of mushroom-forming fungi: is preadaptation a requirement?</title>
        <authorList>
            <consortium name="DOE Joint Genome Institute"/>
            <person name="Looney B.P."/>
            <person name="Miyauchi S."/>
            <person name="Morin E."/>
            <person name="Drula E."/>
            <person name="Courty P.E."/>
            <person name="Chicoki N."/>
            <person name="Fauchery L."/>
            <person name="Kohler A."/>
            <person name="Kuo A."/>
            <person name="LaButti K."/>
            <person name="Pangilinan J."/>
            <person name="Lipzen A."/>
            <person name="Riley R."/>
            <person name="Andreopoulos W."/>
            <person name="He G."/>
            <person name="Johnson J."/>
            <person name="Barry K.W."/>
            <person name="Grigoriev I.V."/>
            <person name="Nagy L."/>
            <person name="Hibbett D."/>
            <person name="Henrissat B."/>
            <person name="Matheny P.B."/>
            <person name="Labbe J."/>
            <person name="Martin A.F."/>
        </authorList>
    </citation>
    <scope>NUCLEOTIDE SEQUENCE</scope>
    <source>
        <strain evidence="1">BPL698</strain>
    </source>
</reference>
<organism evidence="1 2">
    <name type="scientific">Russula earlei</name>
    <dbReference type="NCBI Taxonomy" id="71964"/>
    <lineage>
        <taxon>Eukaryota</taxon>
        <taxon>Fungi</taxon>
        <taxon>Dikarya</taxon>
        <taxon>Basidiomycota</taxon>
        <taxon>Agaricomycotina</taxon>
        <taxon>Agaricomycetes</taxon>
        <taxon>Russulales</taxon>
        <taxon>Russulaceae</taxon>
        <taxon>Russula</taxon>
    </lineage>
</organism>
<protein>
    <submittedName>
        <fullName evidence="1">Uncharacterized protein</fullName>
    </submittedName>
</protein>
<accession>A0ACC0U010</accession>
<keyword evidence="2" id="KW-1185">Reference proteome</keyword>
<evidence type="ECO:0000313" key="2">
    <source>
        <dbReference type="Proteomes" id="UP001207468"/>
    </source>
</evidence>
<gene>
    <name evidence="1" type="ORF">F5148DRAFT_393173</name>
</gene>
<comment type="caution">
    <text evidence="1">The sequence shown here is derived from an EMBL/GenBank/DDBJ whole genome shotgun (WGS) entry which is preliminary data.</text>
</comment>